<dbReference type="InterPro" id="IPR003477">
    <property type="entry name" value="PemK-like"/>
</dbReference>
<gene>
    <name evidence="1" type="ORF">THIAE_05125</name>
</gene>
<organism evidence="1 2">
    <name type="scientific">Thiomicrospira aerophila AL3</name>
    <dbReference type="NCBI Taxonomy" id="717772"/>
    <lineage>
        <taxon>Bacteria</taxon>
        <taxon>Pseudomonadati</taxon>
        <taxon>Pseudomonadota</taxon>
        <taxon>Gammaproteobacteria</taxon>
        <taxon>Thiotrichales</taxon>
        <taxon>Piscirickettsiaceae</taxon>
        <taxon>Thiomicrospira</taxon>
    </lineage>
</organism>
<sequence length="113" mass="12302">MVKRIYDRGDIVRVCLNPMVGNETQGDFFPCIVLSPKAFNALGLAMVAPTTQVGNFARHQGFAVPLSGMQTQGVVLVNGIKSLDLSTRQAKYIETANQVIIDECLARLHAILD</sequence>
<dbReference type="PANTHER" id="PTHR33988:SF3">
    <property type="entry name" value="ENDORIBONUCLEASE TOXIN CHPB-RELATED"/>
    <property type="match status" value="1"/>
</dbReference>
<dbReference type="RefSeq" id="WP_006460324.1">
    <property type="nucleotide sequence ID" value="NZ_CP007030.1"/>
</dbReference>
<dbReference type="EMBL" id="CP007030">
    <property type="protein sequence ID" value="AHF01258.1"/>
    <property type="molecule type" value="Genomic_DNA"/>
</dbReference>
<dbReference type="SUPFAM" id="SSF50118">
    <property type="entry name" value="Cell growth inhibitor/plasmid maintenance toxic component"/>
    <property type="match status" value="1"/>
</dbReference>
<proteinExistence type="predicted"/>
<dbReference type="Gene3D" id="2.30.30.110">
    <property type="match status" value="1"/>
</dbReference>
<dbReference type="Proteomes" id="UP000005380">
    <property type="component" value="Chromosome"/>
</dbReference>
<dbReference type="KEGG" id="tao:THIAE_05125"/>
<dbReference type="NCBIfam" id="NF007320">
    <property type="entry name" value="PRK09812.1"/>
    <property type="match status" value="1"/>
</dbReference>
<dbReference type="GO" id="GO:0016075">
    <property type="term" value="P:rRNA catabolic process"/>
    <property type="evidence" value="ECO:0007669"/>
    <property type="project" value="TreeGrafter"/>
</dbReference>
<evidence type="ECO:0000313" key="1">
    <source>
        <dbReference type="EMBL" id="AHF01258.1"/>
    </source>
</evidence>
<dbReference type="OrthoDB" id="9808744at2"/>
<dbReference type="AlphaFoldDB" id="W0DVG4"/>
<dbReference type="Pfam" id="PF02452">
    <property type="entry name" value="PemK_toxin"/>
    <property type="match status" value="1"/>
</dbReference>
<dbReference type="FunCoup" id="W0DVG4">
    <property type="interactions" value="11"/>
</dbReference>
<dbReference type="GO" id="GO:0006402">
    <property type="term" value="P:mRNA catabolic process"/>
    <property type="evidence" value="ECO:0007669"/>
    <property type="project" value="TreeGrafter"/>
</dbReference>
<dbReference type="HOGENOM" id="CLU_121823_2_1_6"/>
<dbReference type="InParanoid" id="W0DVG4"/>
<accession>W0DVG4</accession>
<dbReference type="GO" id="GO:0003677">
    <property type="term" value="F:DNA binding"/>
    <property type="evidence" value="ECO:0007669"/>
    <property type="project" value="InterPro"/>
</dbReference>
<evidence type="ECO:0000313" key="2">
    <source>
        <dbReference type="Proteomes" id="UP000005380"/>
    </source>
</evidence>
<dbReference type="InterPro" id="IPR011067">
    <property type="entry name" value="Plasmid_toxin/cell-grow_inhib"/>
</dbReference>
<keyword evidence="2" id="KW-1185">Reference proteome</keyword>
<reference evidence="1 2" key="1">
    <citation type="submission" date="2013-12" db="EMBL/GenBank/DDBJ databases">
        <authorList>
            <consortium name="DOE Joint Genome Institute"/>
            <person name="Kappler U."/>
            <person name="Huntemann M."/>
            <person name="Han J."/>
            <person name="Chen A."/>
            <person name="Kyrpides N."/>
            <person name="Mavromatis K."/>
            <person name="Markowitz V."/>
            <person name="Palaniappan K."/>
            <person name="Ivanova N."/>
            <person name="Schaumberg A."/>
            <person name="Pati A."/>
            <person name="Liolios K."/>
            <person name="Nordberg H.P."/>
            <person name="Cantor M.N."/>
            <person name="Hua S.X."/>
            <person name="Woyke T."/>
        </authorList>
    </citation>
    <scope>NUCLEOTIDE SEQUENCE [LARGE SCALE GENOMIC DNA]</scope>
    <source>
        <strain evidence="2">AL2</strain>
    </source>
</reference>
<dbReference type="GO" id="GO:0004521">
    <property type="term" value="F:RNA endonuclease activity"/>
    <property type="evidence" value="ECO:0007669"/>
    <property type="project" value="TreeGrafter"/>
</dbReference>
<protein>
    <submittedName>
        <fullName evidence="1">Toxin B</fullName>
    </submittedName>
</protein>
<dbReference type="STRING" id="717772.THIAE_05125"/>
<dbReference type="eggNOG" id="COG2337">
    <property type="taxonomic scope" value="Bacteria"/>
</dbReference>
<name>W0DVG4_9GAMM</name>
<dbReference type="PANTHER" id="PTHR33988">
    <property type="entry name" value="ENDORIBONUCLEASE MAZF-RELATED"/>
    <property type="match status" value="1"/>
</dbReference>